<protein>
    <submittedName>
        <fullName evidence="2">Uncharacterized protein</fullName>
    </submittedName>
</protein>
<feature type="region of interest" description="Disordered" evidence="1">
    <location>
        <begin position="1"/>
        <end position="54"/>
    </location>
</feature>
<dbReference type="EMBL" id="CM029054">
    <property type="protein sequence ID" value="KAG2538353.1"/>
    <property type="molecule type" value="Genomic_DNA"/>
</dbReference>
<reference evidence="2" key="1">
    <citation type="submission" date="2020-05" db="EMBL/GenBank/DDBJ databases">
        <title>WGS assembly of Panicum virgatum.</title>
        <authorList>
            <person name="Lovell J.T."/>
            <person name="Jenkins J."/>
            <person name="Shu S."/>
            <person name="Juenger T.E."/>
            <person name="Schmutz J."/>
        </authorList>
    </citation>
    <scope>NUCLEOTIDE SEQUENCE</scope>
    <source>
        <strain evidence="2">AP13</strain>
    </source>
</reference>
<proteinExistence type="predicted"/>
<feature type="compositionally biased region" description="Basic residues" evidence="1">
    <location>
        <begin position="106"/>
        <end position="122"/>
    </location>
</feature>
<feature type="region of interest" description="Disordered" evidence="1">
    <location>
        <begin position="88"/>
        <end position="122"/>
    </location>
</feature>
<gene>
    <name evidence="2" type="ORF">PVAP13_9NG377614</name>
</gene>
<sequence>MQLGARLGRRTGEAEVEDDDGASGAAVDDRCERGGRTTSALGVGARGGGDRGRRRGGAVELWAALRDGGAQGGALGWRTSGLAAQCGGGARSARPLVVGDGGTPGQRRRRAGGGGRRGRWRHERGGDQELTKCWRKTEEWEFSLGPAKSYVCFCFFLLLF</sequence>
<organism evidence="2 3">
    <name type="scientific">Panicum virgatum</name>
    <name type="common">Blackwell switchgrass</name>
    <dbReference type="NCBI Taxonomy" id="38727"/>
    <lineage>
        <taxon>Eukaryota</taxon>
        <taxon>Viridiplantae</taxon>
        <taxon>Streptophyta</taxon>
        <taxon>Embryophyta</taxon>
        <taxon>Tracheophyta</taxon>
        <taxon>Spermatophyta</taxon>
        <taxon>Magnoliopsida</taxon>
        <taxon>Liliopsida</taxon>
        <taxon>Poales</taxon>
        <taxon>Poaceae</taxon>
        <taxon>PACMAD clade</taxon>
        <taxon>Panicoideae</taxon>
        <taxon>Panicodae</taxon>
        <taxon>Paniceae</taxon>
        <taxon>Panicinae</taxon>
        <taxon>Panicum</taxon>
        <taxon>Panicum sect. Hiantes</taxon>
    </lineage>
</organism>
<comment type="caution">
    <text evidence="2">The sequence shown here is derived from an EMBL/GenBank/DDBJ whole genome shotgun (WGS) entry which is preliminary data.</text>
</comment>
<accession>A0A8T0MPE9</accession>
<keyword evidence="3" id="KW-1185">Reference proteome</keyword>
<evidence type="ECO:0000313" key="2">
    <source>
        <dbReference type="EMBL" id="KAG2538353.1"/>
    </source>
</evidence>
<evidence type="ECO:0000256" key="1">
    <source>
        <dbReference type="SAM" id="MobiDB-lite"/>
    </source>
</evidence>
<dbReference type="AlphaFoldDB" id="A0A8T0MPE9"/>
<evidence type="ECO:0000313" key="3">
    <source>
        <dbReference type="Proteomes" id="UP000823388"/>
    </source>
</evidence>
<name>A0A8T0MPE9_PANVG</name>
<dbReference type="Proteomes" id="UP000823388">
    <property type="component" value="Chromosome 9N"/>
</dbReference>